<dbReference type="EMBL" id="PVQB02000134">
    <property type="protein sequence ID" value="KAF4342560.1"/>
    <property type="molecule type" value="Genomic_DNA"/>
</dbReference>
<reference evidence="1" key="2">
    <citation type="submission" date="2020-02" db="EMBL/GenBank/DDBJ databases">
        <title>Identification and distribution of gene clusters putatively required for synthesis of sphingolipid metabolism inhibitors in phylogenetically diverse species of the filamentous fungus Fusarium.</title>
        <authorList>
            <person name="Kim H.-S."/>
            <person name="Busman M."/>
            <person name="Brown D.W."/>
            <person name="Divon H."/>
            <person name="Uhlig S."/>
            <person name="Proctor R.H."/>
        </authorList>
    </citation>
    <scope>NUCLEOTIDE SEQUENCE</scope>
    <source>
        <strain evidence="1">NRRL 25174</strain>
    </source>
</reference>
<keyword evidence="2" id="KW-1185">Reference proteome</keyword>
<name>A0A9P5APL8_9HYPO</name>
<proteinExistence type="predicted"/>
<dbReference type="OrthoDB" id="4757095at2759"/>
<sequence length="173" mass="19740">MDNQLGKYQSDLPVLSCTNELMLDEAKDFAIFNSWVDPSQKPIRSLALCLDSVDSEESHHNIEQLTATLFHTSLPKGLGVRIYMLDLTADEYDDDDMNELREFKHDLKVVVLGLYLRKEIEEIMEADKYRDGETWANVHCEYDENGTFNEVGGDPASDDENYGIYVFPTQGGF</sequence>
<gene>
    <name evidence="1" type="ORF">FBEOM_3478</name>
</gene>
<evidence type="ECO:0000313" key="2">
    <source>
        <dbReference type="Proteomes" id="UP000730481"/>
    </source>
</evidence>
<accession>A0A9P5APL8</accession>
<reference evidence="1" key="1">
    <citation type="journal article" date="2017" name="Mycologia">
        <title>Fusarium algeriense, sp. nov., a novel toxigenic crown rot pathogen of durum wheat from Algeria is nested in the Fusarium burgessii species complex.</title>
        <authorList>
            <person name="Laraba I."/>
            <person name="Keddad A."/>
            <person name="Boureghda H."/>
            <person name="Abdallah N."/>
            <person name="Vaughan M.M."/>
            <person name="Proctor R.H."/>
            <person name="Busman M."/>
            <person name="O'Donnell K."/>
        </authorList>
    </citation>
    <scope>NUCLEOTIDE SEQUENCE</scope>
    <source>
        <strain evidence="1">NRRL 25174</strain>
    </source>
</reference>
<dbReference type="AlphaFoldDB" id="A0A9P5APL8"/>
<comment type="caution">
    <text evidence="1">The sequence shown here is derived from an EMBL/GenBank/DDBJ whole genome shotgun (WGS) entry which is preliminary data.</text>
</comment>
<evidence type="ECO:0000313" key="1">
    <source>
        <dbReference type="EMBL" id="KAF4342560.1"/>
    </source>
</evidence>
<dbReference type="Proteomes" id="UP000730481">
    <property type="component" value="Unassembled WGS sequence"/>
</dbReference>
<organism evidence="1 2">
    <name type="scientific">Fusarium beomiforme</name>
    <dbReference type="NCBI Taxonomy" id="44412"/>
    <lineage>
        <taxon>Eukaryota</taxon>
        <taxon>Fungi</taxon>
        <taxon>Dikarya</taxon>
        <taxon>Ascomycota</taxon>
        <taxon>Pezizomycotina</taxon>
        <taxon>Sordariomycetes</taxon>
        <taxon>Hypocreomycetidae</taxon>
        <taxon>Hypocreales</taxon>
        <taxon>Nectriaceae</taxon>
        <taxon>Fusarium</taxon>
        <taxon>Fusarium burgessii species complex</taxon>
    </lineage>
</organism>
<protein>
    <submittedName>
        <fullName evidence="1">Uncharacterized protein</fullName>
    </submittedName>
</protein>